<dbReference type="AlphaFoldDB" id="E6UD98"/>
<name>E6UD98_RUMA7</name>
<keyword evidence="1" id="KW-1133">Transmembrane helix</keyword>
<organism evidence="2 3">
    <name type="scientific">Ruminococcus albus (strain ATCC 27210 / DSM 20455 / JCM 14654 / NCDO 2250 / 7)</name>
    <dbReference type="NCBI Taxonomy" id="697329"/>
    <lineage>
        <taxon>Bacteria</taxon>
        <taxon>Bacillati</taxon>
        <taxon>Bacillota</taxon>
        <taxon>Clostridia</taxon>
        <taxon>Eubacteriales</taxon>
        <taxon>Oscillospiraceae</taxon>
        <taxon>Ruminococcus</taxon>
    </lineage>
</organism>
<evidence type="ECO:0000313" key="2">
    <source>
        <dbReference type="EMBL" id="ADU21703.1"/>
    </source>
</evidence>
<dbReference type="RefSeq" id="WP_013497876.1">
    <property type="nucleotide sequence ID" value="NC_014833.1"/>
</dbReference>
<keyword evidence="1" id="KW-0472">Membrane</keyword>
<dbReference type="Proteomes" id="UP000006919">
    <property type="component" value="Chromosome"/>
</dbReference>
<evidence type="ECO:0000256" key="1">
    <source>
        <dbReference type="SAM" id="Phobius"/>
    </source>
</evidence>
<dbReference type="HOGENOM" id="CLU_3084405_0_0_9"/>
<dbReference type="KEGG" id="ral:Rumal_1183"/>
<keyword evidence="1" id="KW-0812">Transmembrane</keyword>
<sequence length="52" mass="5806" precursor="true">MKQSKKRKIVNIAIFAAILMGRGFSWEDIFAYAAGSILNVIAAFCLRAFHTD</sequence>
<dbReference type="OrthoDB" id="1751619at2"/>
<accession>E6UD98</accession>
<protein>
    <submittedName>
        <fullName evidence="2">Uncharacterized protein</fullName>
    </submittedName>
</protein>
<dbReference type="EMBL" id="CP002403">
    <property type="protein sequence ID" value="ADU21703.1"/>
    <property type="molecule type" value="Genomic_DNA"/>
</dbReference>
<feature type="transmembrane region" description="Helical" evidence="1">
    <location>
        <begin position="9"/>
        <end position="24"/>
    </location>
</feature>
<gene>
    <name evidence="2" type="ordered locus">Rumal_1183</name>
</gene>
<proteinExistence type="predicted"/>
<dbReference type="STRING" id="697329.Rumal_1183"/>
<evidence type="ECO:0000313" key="3">
    <source>
        <dbReference type="Proteomes" id="UP000006919"/>
    </source>
</evidence>
<reference evidence="2 3" key="1">
    <citation type="journal article" date="2011" name="J. Bacteriol.">
        <title>Complete genome of the cellulolytic ruminal bacterium Ruminococcus albus 7.</title>
        <authorList>
            <person name="Suen G."/>
            <person name="Stevenson D.M."/>
            <person name="Bruce D.C."/>
            <person name="Chertkov O."/>
            <person name="Copeland A."/>
            <person name="Cheng J.F."/>
            <person name="Detter C."/>
            <person name="Detter J.C."/>
            <person name="Goodwin L.A."/>
            <person name="Han C.S."/>
            <person name="Hauser L.J."/>
            <person name="Ivanova N.N."/>
            <person name="Kyrpides N.C."/>
            <person name="Land M.L."/>
            <person name="Lapidus A."/>
            <person name="Lucas S."/>
            <person name="Ovchinnikova G."/>
            <person name="Pitluck S."/>
            <person name="Tapia R."/>
            <person name="Woyke T."/>
            <person name="Boyum J."/>
            <person name="Mead D."/>
            <person name="Weimer P.J."/>
        </authorList>
    </citation>
    <scope>NUCLEOTIDE SEQUENCE [LARGE SCALE GENOMIC DNA]</scope>
    <source>
        <strain evidence="3">ATCC 27210 / DSM 20455 / JCM 14654 / NCDO 2250 / 7</strain>
    </source>
</reference>
<feature type="transmembrane region" description="Helical" evidence="1">
    <location>
        <begin position="30"/>
        <end position="49"/>
    </location>
</feature>